<dbReference type="Proteomes" id="UP001500063">
    <property type="component" value="Unassembled WGS sequence"/>
</dbReference>
<dbReference type="RefSeq" id="WP_344116250.1">
    <property type="nucleotide sequence ID" value="NZ_BAAABW010000004.1"/>
</dbReference>
<evidence type="ECO:0000259" key="1">
    <source>
        <dbReference type="Pfam" id="PF04545"/>
    </source>
</evidence>
<protein>
    <submittedName>
        <fullName evidence="2">Sigma factor-like helix-turn-helix DNA-binding protein</fullName>
    </submittedName>
</protein>
<accession>A0ABN0WF75</accession>
<sequence>MRERQAARERRRAREFETFVGGAGGRLLRAAVLLTGETGPAGAGPYEAAERLLTAALADTYACWDRLRGEDPYDHARQELAARFARSARRYRHTRGGVLERLAPRERLVLVLRLHEGVAEEQVAACLGLPAERVRVLCTRAVAVLRSRRTPSGVP</sequence>
<dbReference type="InterPro" id="IPR013324">
    <property type="entry name" value="RNA_pol_sigma_r3/r4-like"/>
</dbReference>
<gene>
    <name evidence="2" type="ORF">GCM10010319_09120</name>
</gene>
<dbReference type="Gene3D" id="1.10.10.10">
    <property type="entry name" value="Winged helix-like DNA-binding domain superfamily/Winged helix DNA-binding domain"/>
    <property type="match status" value="1"/>
</dbReference>
<keyword evidence="3" id="KW-1185">Reference proteome</keyword>
<dbReference type="Pfam" id="PF04545">
    <property type="entry name" value="Sigma70_r4"/>
    <property type="match status" value="1"/>
</dbReference>
<name>A0ABN0WF75_9ACTN</name>
<feature type="domain" description="RNA polymerase sigma-70 region 4" evidence="1">
    <location>
        <begin position="98"/>
        <end position="146"/>
    </location>
</feature>
<reference evidence="2 3" key="1">
    <citation type="journal article" date="2019" name="Int. J. Syst. Evol. Microbiol.">
        <title>The Global Catalogue of Microorganisms (GCM) 10K type strain sequencing project: providing services to taxonomists for standard genome sequencing and annotation.</title>
        <authorList>
            <consortium name="The Broad Institute Genomics Platform"/>
            <consortium name="The Broad Institute Genome Sequencing Center for Infectious Disease"/>
            <person name="Wu L."/>
            <person name="Ma J."/>
        </authorList>
    </citation>
    <scope>NUCLEOTIDE SEQUENCE [LARGE SCALE GENOMIC DNA]</scope>
    <source>
        <strain evidence="2 3">JCM 4565</strain>
    </source>
</reference>
<dbReference type="EMBL" id="BAAABW010000004">
    <property type="protein sequence ID" value="GAA0335337.1"/>
    <property type="molecule type" value="Genomic_DNA"/>
</dbReference>
<dbReference type="InterPro" id="IPR007630">
    <property type="entry name" value="RNA_pol_sigma70_r4"/>
</dbReference>
<comment type="caution">
    <text evidence="2">The sequence shown here is derived from an EMBL/GenBank/DDBJ whole genome shotgun (WGS) entry which is preliminary data.</text>
</comment>
<dbReference type="SUPFAM" id="SSF88659">
    <property type="entry name" value="Sigma3 and sigma4 domains of RNA polymerase sigma factors"/>
    <property type="match status" value="1"/>
</dbReference>
<evidence type="ECO:0000313" key="2">
    <source>
        <dbReference type="EMBL" id="GAA0335337.1"/>
    </source>
</evidence>
<proteinExistence type="predicted"/>
<organism evidence="2 3">
    <name type="scientific">Streptomyces blastmyceticus</name>
    <dbReference type="NCBI Taxonomy" id="68180"/>
    <lineage>
        <taxon>Bacteria</taxon>
        <taxon>Bacillati</taxon>
        <taxon>Actinomycetota</taxon>
        <taxon>Actinomycetes</taxon>
        <taxon>Kitasatosporales</taxon>
        <taxon>Streptomycetaceae</taxon>
        <taxon>Streptomyces</taxon>
    </lineage>
</organism>
<evidence type="ECO:0000313" key="3">
    <source>
        <dbReference type="Proteomes" id="UP001500063"/>
    </source>
</evidence>
<dbReference type="InterPro" id="IPR036388">
    <property type="entry name" value="WH-like_DNA-bd_sf"/>
</dbReference>